<dbReference type="AlphaFoldDB" id="A0A081M4S8"/>
<dbReference type="Proteomes" id="UP000253559">
    <property type="component" value="Unassembled WGS sequence"/>
</dbReference>
<evidence type="ECO:0000313" key="40">
    <source>
        <dbReference type="Proteomes" id="UP000258905"/>
    </source>
</evidence>
<dbReference type="Proteomes" id="UP000254103">
    <property type="component" value="Unassembled WGS sequence"/>
</dbReference>
<keyword evidence="3" id="KW-0238">DNA-binding</keyword>
<reference evidence="10 49" key="14">
    <citation type="submission" date="2019-11" db="EMBL/GenBank/DDBJ databases">
        <title>Emergence of a novel subclone of carbapenem-resistant Klebsiella pneumoniae ST11 with enhanced virulence and transmissibility: a molecular epidemiological, clinical, genomic study.</title>
        <authorList>
            <person name="Zhou K."/>
        </authorList>
    </citation>
    <scope>NUCLEOTIDE SEQUENCE [LARGE SCALE GENOMIC DNA]</scope>
    <source>
        <strain evidence="10 49">KP_38044</strain>
    </source>
</reference>
<dbReference type="InterPro" id="IPR005119">
    <property type="entry name" value="LysR_subst-bd"/>
</dbReference>
<proteinExistence type="inferred from homology"/>
<dbReference type="NCBIfam" id="NF047710">
    <property type="entry name" value="TransRegCitRGProt"/>
    <property type="match status" value="1"/>
</dbReference>
<dbReference type="GO" id="GO:0003677">
    <property type="term" value="F:DNA binding"/>
    <property type="evidence" value="ECO:0007669"/>
    <property type="project" value="UniProtKB-KW"/>
</dbReference>
<dbReference type="EMBL" id="UGMN01000004">
    <property type="protein sequence ID" value="STV11135.1"/>
    <property type="molecule type" value="Genomic_DNA"/>
</dbReference>
<evidence type="ECO:0000313" key="50">
    <source>
        <dbReference type="Proteomes" id="UP000532829"/>
    </source>
</evidence>
<dbReference type="EMBL" id="UGLJ01000002">
    <property type="protein sequence ID" value="STT92228.1"/>
    <property type="molecule type" value="Genomic_DNA"/>
</dbReference>
<dbReference type="Proteomes" id="UP000439817">
    <property type="component" value="Chromosome"/>
</dbReference>
<dbReference type="Pfam" id="PF00126">
    <property type="entry name" value="HTH_1"/>
    <property type="match status" value="1"/>
</dbReference>
<dbReference type="EMBL" id="RDAM01000001">
    <property type="protein sequence ID" value="RRF08611.1"/>
    <property type="molecule type" value="Genomic_DNA"/>
</dbReference>
<evidence type="ECO:0000313" key="9">
    <source>
        <dbReference type="EMBL" id="MSS31067.1"/>
    </source>
</evidence>
<evidence type="ECO:0000313" key="8">
    <source>
        <dbReference type="EMBL" id="MRL36137.1"/>
    </source>
</evidence>
<dbReference type="InterPro" id="IPR036390">
    <property type="entry name" value="WH_DNA-bd_sf"/>
</dbReference>
<reference evidence="12 46" key="15">
    <citation type="journal article" date="2020" name="Antibiotics">
        <title>Molecular Typing, Characterization of Antimicrobial Resistance, Virulence Profiling and Analysis of Whole-Genome Sequence of Clinical Klebsiella pneumoniae Isolates.</title>
        <authorList>
            <person name="Shelenkov A."/>
            <person name="Mikhaylova Y."/>
            <person name="Yanushevich Y."/>
            <person name="Samoilov A."/>
            <person name="Petrova L."/>
            <person name="Fomina V."/>
            <person name="Gusarov V."/>
            <person name="Zamyatin M."/>
            <person name="Shagin D."/>
            <person name="Akimkin V."/>
        </authorList>
    </citation>
    <scope>NUCLEOTIDE SEQUENCE [LARGE SCALE GENOMIC DNA]</scope>
    <source>
        <strain evidence="12 46">CriePir120</strain>
    </source>
</reference>
<dbReference type="RefSeq" id="WP_002894372.1">
    <property type="nucleotide sequence ID" value="NZ_ABLUVU020000005.1"/>
</dbReference>
<evidence type="ECO:0000313" key="46">
    <source>
        <dbReference type="Proteomes" id="UP000439817"/>
    </source>
</evidence>
<evidence type="ECO:0000313" key="14">
    <source>
        <dbReference type="EMBL" id="QQZ70247.1"/>
    </source>
</evidence>
<dbReference type="SUPFAM" id="SSF46785">
    <property type="entry name" value="Winged helix' DNA-binding domain"/>
    <property type="match status" value="1"/>
</dbReference>
<dbReference type="Proteomes" id="UP000283322">
    <property type="component" value="Unassembled WGS sequence"/>
</dbReference>
<dbReference type="Proteomes" id="UP000275975">
    <property type="component" value="Unassembled WGS sequence"/>
</dbReference>
<reference evidence="17 44" key="8">
    <citation type="submission" date="2018-10" db="EMBL/GenBank/DDBJ databases">
        <authorList>
            <person name="Vanduin D."/>
            <person name="Fouts D."/>
            <person name="Wright M."/>
            <person name="Sutton G."/>
            <person name="Nguyen K."/>
            <person name="Kreiswirth B."/>
            <person name="Chen L."/>
            <person name="Rojas L."/>
            <person name="Hujer A."/>
            <person name="Hujer K."/>
            <person name="Bonomo R."/>
            <person name="Adams M."/>
        </authorList>
    </citation>
    <scope>NUCLEOTIDE SEQUENCE [LARGE SCALE GENOMIC DNA]</scope>
    <source>
        <strain evidence="17 44">CRK0165</strain>
    </source>
</reference>
<evidence type="ECO:0000313" key="25">
    <source>
        <dbReference type="EMBL" id="SVN64138.1"/>
    </source>
</evidence>
<dbReference type="Proteomes" id="UP000294951">
    <property type="component" value="Unassembled WGS sequence"/>
</dbReference>
<evidence type="ECO:0000313" key="47">
    <source>
        <dbReference type="Proteomes" id="UP000441029"/>
    </source>
</evidence>
<evidence type="ECO:0000313" key="11">
    <source>
        <dbReference type="EMBL" id="OVF67123.1"/>
    </source>
</evidence>
<dbReference type="EMBL" id="WJVL01000014">
    <property type="protein sequence ID" value="MRJ98084.1"/>
    <property type="molecule type" value="Genomic_DNA"/>
</dbReference>
<dbReference type="KEGG" id="kpne:KU54_019035"/>
<reference evidence="14 51" key="18">
    <citation type="submission" date="2021-01" db="EMBL/GenBank/DDBJ databases">
        <title>Genome sequencing of apramycin resistant K. pneumoniae.</title>
        <authorList>
            <person name="Chen L."/>
            <person name="Kreiswirth B."/>
        </authorList>
    </citation>
    <scope>NUCLEOTIDE SEQUENCE [LARGE SCALE GENOMIC DNA]</scope>
    <source>
        <strain evidence="14 51">59493</strain>
    </source>
</reference>
<dbReference type="Proteomes" id="UP000254387">
    <property type="component" value="Unassembled WGS sequence"/>
</dbReference>
<dbReference type="Gene3D" id="1.10.10.10">
    <property type="entry name" value="Winged helix-like DNA-binding domain superfamily/Winged helix DNA-binding domain"/>
    <property type="match status" value="1"/>
</dbReference>
<comment type="similarity">
    <text evidence="1">Belongs to the LysR transcriptional regulatory family.</text>
</comment>
<dbReference type="Proteomes" id="UP000252603">
    <property type="component" value="Unassembled WGS sequence"/>
</dbReference>
<evidence type="ECO:0000313" key="38">
    <source>
        <dbReference type="Proteomes" id="UP000257587"/>
    </source>
</evidence>
<dbReference type="Proteomes" id="UP000077826">
    <property type="component" value="Unassembled WGS sequence"/>
</dbReference>
<evidence type="ECO:0000259" key="5">
    <source>
        <dbReference type="PROSITE" id="PS50931"/>
    </source>
</evidence>
<dbReference type="KEGG" id="kpb:FH42_24280"/>
<evidence type="ECO:0000313" key="33">
    <source>
        <dbReference type="Proteomes" id="UP000251123"/>
    </source>
</evidence>
<evidence type="ECO:0000313" key="20">
    <source>
        <dbReference type="EMBL" id="SPX56357.1"/>
    </source>
</evidence>
<dbReference type="GO" id="GO:0003700">
    <property type="term" value="F:DNA-binding transcription factor activity"/>
    <property type="evidence" value="ECO:0007669"/>
    <property type="project" value="InterPro"/>
</dbReference>
<sequence length="310" mass="35776">MANLYDLKKFDLNLLVIFECIYQHLSISKAAAMLFITPSAVSQSLQRLRQQLNDPLFVRVGKGMTPTTACVNLHYHLQQNLEQLEKTINLNNRSELRKRIVIYGPPLFCSVNSHVMINQLCHQANLQIEHHNLTTTESAEELLAYRQADLVFTRMPITNRATICQPYQTVQTLAVCRAGHPRRETLTSVESLAQEFFTHYITNDPVIQRVQQSSIAWLNPRNIAFRSDSFMTILNMINKTDLIGFLPSYLYDFISPTMQLHAINIDNLFPDITIYINYHHASSQNHFLTELITILMNDREASRPKFNHSE</sequence>
<evidence type="ECO:0000256" key="1">
    <source>
        <dbReference type="ARBA" id="ARBA00009437"/>
    </source>
</evidence>
<dbReference type="PANTHER" id="PTHR30118">
    <property type="entry name" value="HTH-TYPE TRANSCRIPTIONAL REGULATOR LEUO-RELATED"/>
    <property type="match status" value="1"/>
</dbReference>
<reference evidence="33 35" key="3">
    <citation type="submission" date="2018-06" db="EMBL/GenBank/DDBJ databases">
        <authorList>
            <consortium name="Pathogen Informatics"/>
            <person name="Doyle S."/>
        </authorList>
    </citation>
    <scope>NUCLEOTIDE SEQUENCE [LARGE SCALE GENOMIC DNA]</scope>
    <source>
        <strain evidence="23 36">NCTC5051</strain>
        <strain evidence="22 35">NCTC5052</strain>
        <strain evidence="24 37">NCTC5053</strain>
        <strain evidence="20 33">NCTC9601</strain>
    </source>
</reference>
<dbReference type="Proteomes" id="UP000196447">
    <property type="component" value="Unassembled WGS sequence"/>
</dbReference>
<evidence type="ECO:0000313" key="32">
    <source>
        <dbReference type="Proteomes" id="UP000196447"/>
    </source>
</evidence>
<evidence type="ECO:0000313" key="49">
    <source>
        <dbReference type="Proteomes" id="UP000485085"/>
    </source>
</evidence>
<evidence type="ECO:0000313" key="18">
    <source>
        <dbReference type="EMBL" id="RRF08611.1"/>
    </source>
</evidence>
<dbReference type="EMBL" id="NDBK01000096">
    <property type="protein sequence ID" value="OVF67123.1"/>
    <property type="molecule type" value="Genomic_DNA"/>
</dbReference>
<dbReference type="Proteomes" id="UP000259364">
    <property type="component" value="Unassembled WGS sequence"/>
</dbReference>
<dbReference type="Proteomes" id="UP000254141">
    <property type="component" value="Unassembled WGS sequence"/>
</dbReference>
<accession>A0A081M4S8</accession>
<evidence type="ECO:0000313" key="36">
    <source>
        <dbReference type="Proteomes" id="UP000254141"/>
    </source>
</evidence>
<dbReference type="EMBL" id="BNFF01000001">
    <property type="protein sequence ID" value="GHK53298.1"/>
    <property type="molecule type" value="Genomic_DNA"/>
</dbReference>
<reference evidence="29 45" key="11">
    <citation type="submission" date="2019-03" db="EMBL/GenBank/DDBJ databases">
        <title>Multidrug-Resistant Klebsiella pneumoniae Clinical Bloodstream Isolates in Shanghai, China.</title>
        <authorList>
            <person name="Wang S."/>
        </authorList>
    </citation>
    <scope>NUCLEOTIDE SEQUENCE [LARGE SCALE GENOMIC DNA]</scope>
    <source>
        <strain evidence="29 45">RJ1071</strain>
    </source>
</reference>
<evidence type="ECO:0000313" key="28">
    <source>
        <dbReference type="EMBL" id="SXG08445.1"/>
    </source>
</evidence>
<evidence type="ECO:0000313" key="13">
    <source>
        <dbReference type="EMBL" id="QQL35154.1"/>
    </source>
</evidence>
<organism evidence="11 32">
    <name type="scientific">Klebsiella pneumoniae</name>
    <dbReference type="NCBI Taxonomy" id="573"/>
    <lineage>
        <taxon>Bacteria</taxon>
        <taxon>Pseudomonadati</taxon>
        <taxon>Pseudomonadota</taxon>
        <taxon>Gammaproteobacteria</taxon>
        <taxon>Enterobacterales</taxon>
        <taxon>Enterobacteriaceae</taxon>
        <taxon>Klebsiella/Raoultella group</taxon>
        <taxon>Klebsiella</taxon>
        <taxon>Klebsiella pneumoniae complex</taxon>
    </lineage>
</organism>
<dbReference type="EMBL" id="VINI01000006">
    <property type="protein sequence ID" value="MSS31067.1"/>
    <property type="molecule type" value="Genomic_DNA"/>
</dbReference>
<evidence type="ECO:0000256" key="3">
    <source>
        <dbReference type="ARBA" id="ARBA00023125"/>
    </source>
</evidence>
<evidence type="ECO:0000313" key="24">
    <source>
        <dbReference type="EMBL" id="STV11135.1"/>
    </source>
</evidence>
<dbReference type="Proteomes" id="UP000595568">
    <property type="component" value="Chromosome"/>
</dbReference>
<dbReference type="Proteomes" id="UP000258798">
    <property type="component" value="Unassembled WGS sequence"/>
</dbReference>
<reference evidence="6" key="16">
    <citation type="submission" date="2020-10" db="EMBL/GenBank/DDBJ databases">
        <title>Genome Sequence of ESBL Producing Zambian Clinical Strains.</title>
        <authorList>
            <person name="Shawa M."/>
            <person name="Furuta Y."/>
            <person name="Simbotwe M."/>
            <person name="Mulenga E."/>
            <person name="Mubanga M."/>
            <person name="Mulenga G."/>
            <person name="Kaile C."/>
            <person name="Zorigt T."/>
            <person name="Hang'ombe B."/>
            <person name="Higashi H."/>
        </authorList>
    </citation>
    <scope>NUCLEOTIDE SEQUENCE</scope>
    <source>
        <strain evidence="6">Zam_UTH_09</strain>
    </source>
</reference>
<evidence type="ECO:0000313" key="12">
    <source>
        <dbReference type="EMBL" id="QOU50459.1"/>
    </source>
</evidence>
<dbReference type="EMBL" id="QRCF01000002">
    <property type="protein sequence ID" value="RDT96572.1"/>
    <property type="molecule type" value="Genomic_DNA"/>
</dbReference>
<evidence type="ECO:0000313" key="48">
    <source>
        <dbReference type="Proteomes" id="UP000468995"/>
    </source>
</evidence>
<dbReference type="EMBL" id="UIUC01000007">
    <property type="protein sequence ID" value="SVN64138.1"/>
    <property type="molecule type" value="Genomic_DNA"/>
</dbReference>
<accession>A0A0J2GCJ8</accession>
<evidence type="ECO:0000313" key="17">
    <source>
        <dbReference type="EMBL" id="ROG90187.1"/>
    </source>
</evidence>
<dbReference type="EMBL" id="UJHH01000004">
    <property type="protein sequence ID" value="SWF70585.1"/>
    <property type="molecule type" value="Genomic_DNA"/>
</dbReference>
<evidence type="ECO:0000313" key="22">
    <source>
        <dbReference type="EMBL" id="STT92228.1"/>
    </source>
</evidence>
<reference evidence="18 43" key="10">
    <citation type="journal article" date="2019" name="Antimicrob. Agents Chemother.">
        <title>Applying Rapid Whole Genome Sequencing to Predict Phenotypic Antimicrobial Susceptibility Testing Results Among Carbapenem-Resistant Klebsiella pneumoniae Clinical Isolates.</title>
        <authorList>
            <person name="Tamma P.D."/>
            <person name="Fan Y."/>
            <person name="Bergman Y."/>
            <person name="Pertea G."/>
            <person name="Kazmi A."/>
            <person name="Lewis S."/>
            <person name="Carroll K.C."/>
            <person name="Schatz M.C."/>
            <person name="Timp W."/>
            <person name="Simner P.J."/>
        </authorList>
    </citation>
    <scope>NUCLEOTIDE SEQUENCE [LARGE SCALE GENOMIC DNA]</scope>
    <source>
        <strain evidence="18 43">KLPN_104</strain>
    </source>
</reference>
<dbReference type="InterPro" id="IPR036388">
    <property type="entry name" value="WH-like_DNA-bd_sf"/>
</dbReference>
<dbReference type="Proteomes" id="UP000532829">
    <property type="component" value="Chromosome"/>
</dbReference>
<dbReference type="Proteomes" id="UP000254657">
    <property type="component" value="Unassembled WGS sequence"/>
</dbReference>
<evidence type="ECO:0000313" key="16">
    <source>
        <dbReference type="EMBL" id="RDT96572.1"/>
    </source>
</evidence>
<reference evidence="30 42" key="7">
    <citation type="submission" date="2018-10" db="EMBL/GenBank/DDBJ databases">
        <authorList>
            <person name="Noll B N."/>
        </authorList>
    </citation>
    <scope>NUCLEOTIDE SEQUENCE [LARGE SCALE GENOMIC DNA]</scope>
    <source>
        <strain evidence="30">Kpneu006</strain>
    </source>
</reference>
<dbReference type="EMBL" id="UJRG01000014">
    <property type="protein sequence ID" value="SWT19168.1"/>
    <property type="molecule type" value="Genomic_DNA"/>
</dbReference>
<dbReference type="InterPro" id="IPR000847">
    <property type="entry name" value="LysR_HTH_N"/>
</dbReference>
<dbReference type="EMBL" id="UFEU01000001">
    <property type="protein sequence ID" value="SSK16982.1"/>
    <property type="molecule type" value="Genomic_DNA"/>
</dbReference>
<dbReference type="Gene3D" id="3.40.190.10">
    <property type="entry name" value="Periplasmic binding protein-like II"/>
    <property type="match status" value="2"/>
</dbReference>
<dbReference type="EMBL" id="UASN01000021">
    <property type="protein sequence ID" value="SPX56357.1"/>
    <property type="molecule type" value="Genomic_DNA"/>
</dbReference>
<evidence type="ECO:0000313" key="41">
    <source>
        <dbReference type="Proteomes" id="UP000259364"/>
    </source>
</evidence>
<dbReference type="PROSITE" id="PS50931">
    <property type="entry name" value="HTH_LYSR"/>
    <property type="match status" value="1"/>
</dbReference>
<reference evidence="8" key="13">
    <citation type="submission" date="2019-10" db="EMBL/GenBank/DDBJ databases">
        <title>Molecular typing, antibiotic resistance determination and virulence profiling for 36 multidrug-resistant clinical Klebsiella pneumoniae isolates using second- and third-generation sequencing.</title>
        <authorList>
            <person name="Shelenkov A."/>
            <person name="Mikhaylova Y."/>
            <person name="Yanushevich Y."/>
            <person name="Samoilov A."/>
            <person name="Petrova L."/>
            <person name="Fomina V."/>
            <person name="Gusarov V."/>
            <person name="Zamyatin M."/>
            <person name="Shagin D."/>
        </authorList>
    </citation>
    <scope>NUCLEOTIDE SEQUENCE [LARGE SCALE GENOMIC DNA]</scope>
    <source>
        <strain evidence="8">CriePir115</strain>
        <strain evidence="7 47">CriePir226</strain>
    </source>
</reference>
<evidence type="ECO:0000313" key="26">
    <source>
        <dbReference type="EMBL" id="SWF70585.1"/>
    </source>
</evidence>
<evidence type="ECO:0000313" key="43">
    <source>
        <dbReference type="Proteomes" id="UP000275975"/>
    </source>
</evidence>
<keyword evidence="2" id="KW-0805">Transcription regulation</keyword>
<evidence type="ECO:0000313" key="31">
    <source>
        <dbReference type="Proteomes" id="UP000077826"/>
    </source>
</evidence>
<dbReference type="SUPFAM" id="SSF53850">
    <property type="entry name" value="Periplasmic binding protein-like II"/>
    <property type="match status" value="1"/>
</dbReference>
<evidence type="ECO:0000313" key="45">
    <source>
        <dbReference type="Proteomes" id="UP000294951"/>
    </source>
</evidence>
<dbReference type="Pfam" id="PF03466">
    <property type="entry name" value="LysR_substrate"/>
    <property type="match status" value="1"/>
</dbReference>
<dbReference type="EMBL" id="CP068602">
    <property type="protein sequence ID" value="QQZ70247.1"/>
    <property type="molecule type" value="Genomic_DNA"/>
</dbReference>
<gene>
    <name evidence="19" type="primary">leuO_3</name>
    <name evidence="20" type="synonym">leuO_1</name>
    <name evidence="23" type="synonym">leuO_2</name>
    <name evidence="30" type="synonym">ybdO_2</name>
    <name evidence="11" type="ORF">B5L96_23080</name>
    <name evidence="30" type="ORF">BANRA_00322</name>
    <name evidence="17" type="ORF">BL124_00024325</name>
    <name evidence="15" type="ORF">DM078_11790</name>
    <name evidence="16" type="ORF">DW286_03040</name>
    <name evidence="29" type="ORF">E1814_04825</name>
    <name evidence="18" type="ORF">EAO17_21610</name>
    <name evidence="9" type="ORF">FME62_09765</name>
    <name evidence="7" type="ORF">GJJ01_19325</name>
    <name evidence="12" type="ORF">GJJ08_019240</name>
    <name evidence="8" type="ORF">GJJ18_11960</name>
    <name evidence="10" type="ORF">GNF00_05045</name>
    <name evidence="13" type="ORF">H3G96_008050</name>
    <name evidence="14" type="ORF">JMZ77_18890</name>
    <name evidence="6" type="ORF">KPZU09_30340</name>
    <name evidence="23" type="ORF">NCTC5051_01359</name>
    <name evidence="22" type="ORF">NCTC5052_00587</name>
    <name evidence="24" type="ORF">NCTC5053_02508</name>
    <name evidence="20" type="ORF">NCTC9601_03548</name>
    <name evidence="19" type="ORF">SAMEA2273558_03363</name>
    <name evidence="28" type="ORF">SAMEA3499874_00084</name>
    <name evidence="25" type="ORF">SAMEA3649591_02245</name>
    <name evidence="26" type="ORF">SAMEA3720909_01256</name>
    <name evidence="27" type="ORF">SAMEA3729652_03994</name>
    <name evidence="21" type="ORF">SAMEA4364603_00490</name>
</gene>
<dbReference type="KEGG" id="kpnu:LI86_18860"/>
<evidence type="ECO:0000313" key="39">
    <source>
        <dbReference type="Proteomes" id="UP000258798"/>
    </source>
</evidence>
<evidence type="ECO:0000313" key="15">
    <source>
        <dbReference type="EMBL" id="RBZ23330.1"/>
    </source>
</evidence>
<dbReference type="EMBL" id="FLDK01000008">
    <property type="protein sequence ID" value="SAT08718.1"/>
    <property type="molecule type" value="Genomic_DNA"/>
</dbReference>
<reference evidence="13 50" key="17">
    <citation type="submission" date="2020-12" db="EMBL/GenBank/DDBJ databases">
        <title>The complete genome of Klebsiella pneumoniae strain 090374.</title>
        <authorList>
            <person name="Wei L."/>
            <person name="Wen H."/>
            <person name="Liu L."/>
            <person name="Feng Y."/>
            <person name="Zong Z."/>
        </authorList>
    </citation>
    <scope>NUCLEOTIDE SEQUENCE [LARGE SCALE GENOMIC DNA]</scope>
    <source>
        <strain evidence="13 50">WCHKP090374</strain>
    </source>
</reference>
<name>A0A081M4S8_KLEPN</name>
<evidence type="ECO:0000256" key="4">
    <source>
        <dbReference type="ARBA" id="ARBA00023163"/>
    </source>
</evidence>
<dbReference type="Proteomes" id="UP000258905">
    <property type="component" value="Unassembled WGS sequence"/>
</dbReference>
<evidence type="ECO:0000313" key="42">
    <source>
        <dbReference type="Proteomes" id="UP000269921"/>
    </source>
</evidence>
<evidence type="ECO:0000313" key="34">
    <source>
        <dbReference type="Proteomes" id="UP000252603"/>
    </source>
</evidence>
<dbReference type="EMBL" id="UKAW01000001">
    <property type="protein sequence ID" value="SXG08445.1"/>
    <property type="molecule type" value="Genomic_DNA"/>
</dbReference>
<dbReference type="EMBL" id="QOHW01000007">
    <property type="protein sequence ID" value="RBZ23330.1"/>
    <property type="molecule type" value="Genomic_DNA"/>
</dbReference>
<evidence type="ECO:0000313" key="7">
    <source>
        <dbReference type="EMBL" id="MRJ98084.1"/>
    </source>
</evidence>
<dbReference type="PANTHER" id="PTHR30118:SF14">
    <property type="entry name" value="LYSR FAMILY TRANSCRIPTIONAL REGULATOR"/>
    <property type="match status" value="1"/>
</dbReference>
<dbReference type="EMBL" id="MPYG04000184">
    <property type="protein sequence ID" value="ROG90187.1"/>
    <property type="molecule type" value="Genomic_DNA"/>
</dbReference>
<keyword evidence="4" id="KW-0804">Transcription</keyword>
<evidence type="ECO:0000313" key="21">
    <source>
        <dbReference type="EMBL" id="SSK16982.1"/>
    </source>
</evidence>
<feature type="domain" description="HTH lysR-type" evidence="5">
    <location>
        <begin position="10"/>
        <end position="67"/>
    </location>
</feature>
<dbReference type="EMBL" id="UWVH01000001">
    <property type="protein sequence ID" value="VCV72506.1"/>
    <property type="molecule type" value="Genomic_DNA"/>
</dbReference>
<dbReference type="CDD" id="cd05466">
    <property type="entry name" value="PBP2_LTTR_substrate"/>
    <property type="match status" value="1"/>
</dbReference>
<reference evidence="19 31" key="1">
    <citation type="submission" date="2016-04" db="EMBL/GenBank/DDBJ databases">
        <authorList>
            <consortium name="Pathogen Informatics"/>
        </authorList>
    </citation>
    <scope>NUCLEOTIDE SEQUENCE [LARGE SCALE GENOMIC DNA]</scope>
    <source>
        <strain evidence="21 34">4300STDY6470422</strain>
        <strain evidence="28 38">EuSCAPE_AT002</strain>
        <strain evidence="25 40">EuSCAPE_GR003</strain>
        <strain evidence="27 39">EuSCAPE_TR125</strain>
        <strain evidence="26 41">EuSCAPE_UK014</strain>
        <strain evidence="19">K480</strain>
        <strain evidence="31">k480</strain>
    </source>
</reference>
<dbReference type="Proteomes" id="UP000655094">
    <property type="component" value="Unassembled WGS sequence"/>
</dbReference>
<dbReference type="InterPro" id="IPR050389">
    <property type="entry name" value="LysR-type_TF"/>
</dbReference>
<dbReference type="EMBL" id="CP063008">
    <property type="protein sequence ID" value="QOU50459.1"/>
    <property type="molecule type" value="Genomic_DNA"/>
</dbReference>
<evidence type="ECO:0000313" key="37">
    <source>
        <dbReference type="Proteomes" id="UP000254387"/>
    </source>
</evidence>
<reference evidence="16" key="4">
    <citation type="submission" date="2018-07" db="EMBL/GenBank/DDBJ databases">
        <title>Draft genome sequence of Klebsiella pneumoniae K293.</title>
        <authorList>
            <person name="He F."/>
        </authorList>
    </citation>
    <scope>NUCLEOTIDE SEQUENCE</scope>
    <source>
        <strain evidence="16">K293</strain>
    </source>
</reference>
<evidence type="ECO:0000313" key="10">
    <source>
        <dbReference type="EMBL" id="MUA39216.1"/>
    </source>
</evidence>
<reference evidence="18" key="9">
    <citation type="submission" date="2018-10" db="EMBL/GenBank/DDBJ databases">
        <authorList>
            <person name="Fan Y."/>
            <person name="Timp W."/>
            <person name="Bergman Y."/>
            <person name="Tamma P."/>
            <person name="Simner P."/>
        </authorList>
    </citation>
    <scope>NUCLEOTIDE SEQUENCE</scope>
    <source>
        <strain evidence="18">KLPN_104</strain>
    </source>
</reference>
<dbReference type="EMBL" id="CP066534">
    <property type="protein sequence ID" value="QQL35154.1"/>
    <property type="molecule type" value="Genomic_DNA"/>
</dbReference>
<reference evidence="15" key="5">
    <citation type="submission" date="2018-07" db="EMBL/GenBank/DDBJ databases">
        <authorList>
            <person name="Martins R.C."/>
            <person name="Perdigao-Neto L.V."/>
            <person name="Costa S.F."/>
            <person name="Levin A.S.S."/>
        </authorList>
    </citation>
    <scope>NUCLEOTIDE SEQUENCE</scope>
    <source>
        <strain evidence="15">BC_5001</strain>
    </source>
</reference>
<protein>
    <submittedName>
        <fullName evidence="30">HTH-type transcriptional regulator YbdO</fullName>
    </submittedName>
    <submittedName>
        <fullName evidence="11">LysR family transcriptional regulator</fullName>
    </submittedName>
    <submittedName>
        <fullName evidence="19">LysR-family transcriptional regulator YbdO</fullName>
    </submittedName>
</protein>
<evidence type="ECO:0000313" key="51">
    <source>
        <dbReference type="Proteomes" id="UP000595568"/>
    </source>
</evidence>
<reference evidence="15" key="6">
    <citation type="submission" date="2018-08" db="EMBL/GenBank/DDBJ databases">
        <title>Klebsiella pneumoniae genome sequencing and assembly.</title>
        <authorList>
            <person name="Martins R.C.R."/>
            <person name="Perdigao-Neto L.V."/>
            <person name="Costa S.F."/>
            <person name="Levin A.S.S."/>
        </authorList>
    </citation>
    <scope>NUCLEOTIDE SEQUENCE</scope>
    <source>
        <strain evidence="15">BC_5001</strain>
    </source>
</reference>
<evidence type="ECO:0000256" key="2">
    <source>
        <dbReference type="ARBA" id="ARBA00023015"/>
    </source>
</evidence>
<dbReference type="Proteomes" id="UP000251123">
    <property type="component" value="Unassembled WGS sequence"/>
</dbReference>
<evidence type="ECO:0000313" key="30">
    <source>
        <dbReference type="EMBL" id="VCV72506.1"/>
    </source>
</evidence>
<dbReference type="Proteomes" id="UP000468995">
    <property type="component" value="Unassembled WGS sequence"/>
</dbReference>
<evidence type="ECO:0000313" key="19">
    <source>
        <dbReference type="EMBL" id="SAT08718.1"/>
    </source>
</evidence>
<dbReference type="Proteomes" id="UP000485085">
    <property type="component" value="Unassembled WGS sequence"/>
</dbReference>
<dbReference type="Proteomes" id="UP000269921">
    <property type="component" value="Unassembled WGS sequence"/>
</dbReference>
<evidence type="ECO:0000313" key="6">
    <source>
        <dbReference type="EMBL" id="GHK53298.1"/>
    </source>
</evidence>
<dbReference type="EMBL" id="SMTN01000003">
    <property type="protein sequence ID" value="TDK05686.1"/>
    <property type="molecule type" value="Genomic_DNA"/>
</dbReference>
<evidence type="ECO:0000313" key="44">
    <source>
        <dbReference type="Proteomes" id="UP000283322"/>
    </source>
</evidence>
<evidence type="ECO:0000313" key="23">
    <source>
        <dbReference type="EMBL" id="STU48767.1"/>
    </source>
</evidence>
<dbReference type="Proteomes" id="UP000441029">
    <property type="component" value="Unassembled WGS sequence"/>
</dbReference>
<dbReference type="Proteomes" id="UP000257587">
    <property type="component" value="Unassembled WGS sequence"/>
</dbReference>
<dbReference type="EMBL" id="UGLU01000001">
    <property type="protein sequence ID" value="STU48767.1"/>
    <property type="molecule type" value="Genomic_DNA"/>
</dbReference>
<reference evidence="11 32" key="2">
    <citation type="submission" date="2017-03" db="EMBL/GenBank/DDBJ databases">
        <authorList>
            <person name="Fouts D."/>
            <person name="Stalin M.J."/>
            <person name="Chen L."/>
            <person name="Wright M."/>
            <person name="Sutton G."/>
            <person name="Nguyen K."/>
            <person name="Vanduin D."/>
            <person name="Rojas L."/>
            <person name="Hujer A."/>
            <person name="Hujer K."/>
            <person name="Bonomo R."/>
            <person name="Kreiswirth B."/>
            <person name="Adams M."/>
        </authorList>
    </citation>
    <scope>NUCLEOTIDE SEQUENCE [LARGE SCALE GENOMIC DNA]</scope>
    <source>
        <strain evidence="11 32">39383</strain>
    </source>
</reference>
<evidence type="ECO:0000313" key="29">
    <source>
        <dbReference type="EMBL" id="TDK05686.1"/>
    </source>
</evidence>
<evidence type="ECO:0000313" key="35">
    <source>
        <dbReference type="Proteomes" id="UP000254103"/>
    </source>
</evidence>
<evidence type="ECO:0000313" key="27">
    <source>
        <dbReference type="EMBL" id="SWT19168.1"/>
    </source>
</evidence>
<reference evidence="9 48" key="12">
    <citation type="submission" date="2019-07" db="EMBL/GenBank/DDBJ databases">
        <title>Genome sequence of OXA-232-producing Klebsiella pneumoniae ST23 from septicemic neonate.</title>
        <authorList>
            <person name="Mukherjee S."/>
            <person name="Naha S."/>
            <person name="Bhadury P."/>
            <person name="Basu S."/>
        </authorList>
    </citation>
    <scope>NUCLEOTIDE SEQUENCE [LARGE SCALE GENOMIC DNA]</scope>
    <source>
        <strain evidence="9 48">EN5275</strain>
    </source>
</reference>
<dbReference type="EMBL" id="WNPO01000009">
    <property type="protein sequence ID" value="MUA39216.1"/>
    <property type="molecule type" value="Genomic_DNA"/>
</dbReference>
<dbReference type="EMBL" id="WJWF01000009">
    <property type="protein sequence ID" value="MRL36137.1"/>
    <property type="molecule type" value="Genomic_DNA"/>
</dbReference>